<comment type="caution">
    <text evidence="4">The sequence shown here is derived from an EMBL/GenBank/DDBJ whole genome shotgun (WGS) entry which is preliminary data.</text>
</comment>
<proteinExistence type="predicted"/>
<reference evidence="4 5" key="1">
    <citation type="journal article" date="2017" name="Int. J. Syst. Evol. Microbiol.">
        <title>Ramlibacter monticola sp. nov., isolated from forest soil.</title>
        <authorList>
            <person name="Chaudhary D.K."/>
            <person name="Kim J."/>
        </authorList>
    </citation>
    <scope>NUCLEOTIDE SEQUENCE [LARGE SCALE GENOMIC DNA]</scope>
    <source>
        <strain evidence="4 5">KACC 19175</strain>
    </source>
</reference>
<feature type="region of interest" description="Disordered" evidence="2">
    <location>
        <begin position="59"/>
        <end position="81"/>
    </location>
</feature>
<dbReference type="Proteomes" id="UP000599109">
    <property type="component" value="Unassembled WGS sequence"/>
</dbReference>
<protein>
    <recommendedName>
        <fullName evidence="6">TonB-dependent receptor</fullName>
    </recommendedName>
</protein>
<keyword evidence="5" id="KW-1185">Reference proteome</keyword>
<accession>A0A937CUG6</accession>
<evidence type="ECO:0008006" key="6">
    <source>
        <dbReference type="Google" id="ProtNLM"/>
    </source>
</evidence>
<dbReference type="SUPFAM" id="SSF56935">
    <property type="entry name" value="Porins"/>
    <property type="match status" value="1"/>
</dbReference>
<name>A0A937CUG6_9BURK</name>
<dbReference type="EMBL" id="JAEQNE010000003">
    <property type="protein sequence ID" value="MBL0392673.1"/>
    <property type="molecule type" value="Genomic_DNA"/>
</dbReference>
<feature type="compositionally biased region" description="Pro residues" evidence="2">
    <location>
        <begin position="64"/>
        <end position="78"/>
    </location>
</feature>
<feature type="coiled-coil region" evidence="1">
    <location>
        <begin position="32"/>
        <end position="59"/>
    </location>
</feature>
<dbReference type="Gene3D" id="2.40.160.10">
    <property type="entry name" value="Porin"/>
    <property type="match status" value="1"/>
</dbReference>
<dbReference type="RefSeq" id="WP_201675285.1">
    <property type="nucleotide sequence ID" value="NZ_JAEQNE010000003.1"/>
</dbReference>
<keyword evidence="3" id="KW-0732">Signal</keyword>
<evidence type="ECO:0000256" key="1">
    <source>
        <dbReference type="SAM" id="Coils"/>
    </source>
</evidence>
<evidence type="ECO:0000256" key="3">
    <source>
        <dbReference type="SAM" id="SignalP"/>
    </source>
</evidence>
<dbReference type="InterPro" id="IPR023614">
    <property type="entry name" value="Porin_dom_sf"/>
</dbReference>
<organism evidence="4 5">
    <name type="scientific">Ramlibacter monticola</name>
    <dbReference type="NCBI Taxonomy" id="1926872"/>
    <lineage>
        <taxon>Bacteria</taxon>
        <taxon>Pseudomonadati</taxon>
        <taxon>Pseudomonadota</taxon>
        <taxon>Betaproteobacteria</taxon>
        <taxon>Burkholderiales</taxon>
        <taxon>Comamonadaceae</taxon>
        <taxon>Ramlibacter</taxon>
    </lineage>
</organism>
<gene>
    <name evidence="4" type="ORF">JJ685_16150</name>
</gene>
<evidence type="ECO:0000313" key="4">
    <source>
        <dbReference type="EMBL" id="MBL0392673.1"/>
    </source>
</evidence>
<sequence length="458" mass="49104">MPVRALRRAAAAACLAAGGAAAQPAPDTQALRREIDALRADYENRLQALERRLQAAEAAVAQQPPAPAASPVPAPVPATQPTAAGRGLLDLSLILSGQYIHTQLDPATYRIRGFPLPPGAEIGPGTRGFSLAETELTLSAHVDPWFRGVATVAFTPENEAEVEEAFVQTTALGHGLSVKAGRFLSNIGYLNPQHSHAWDFADAPLAYQAMLGAQFKDDGVQLTWLAPTERFFELGLEVGRGRSFPGTDTARNGAGAVAAMAHVGDDIGASHSWRAGLSYLRARANGQELATSGPGGNEVASAFTGRTSVWIADAVWKWAPEGNATRRNFKLQGEYLRSTREGELMVDPAGPAPAAGLRAVQSGWYLQGVYQFRPRWRVGLRTERLDPGTPDLGANAGLLDIDTGRARKTTLMLEHDPSEFSRIRLQVAQDRARPGDASDLQWWLQYQMSLGAHGAHGF</sequence>
<evidence type="ECO:0000256" key="2">
    <source>
        <dbReference type="SAM" id="MobiDB-lite"/>
    </source>
</evidence>
<evidence type="ECO:0000313" key="5">
    <source>
        <dbReference type="Proteomes" id="UP000599109"/>
    </source>
</evidence>
<feature type="signal peptide" evidence="3">
    <location>
        <begin position="1"/>
        <end position="22"/>
    </location>
</feature>
<keyword evidence="1" id="KW-0175">Coiled coil</keyword>
<feature type="chain" id="PRO_5036875789" description="TonB-dependent receptor" evidence="3">
    <location>
        <begin position="23"/>
        <end position="458"/>
    </location>
</feature>
<dbReference type="AlphaFoldDB" id="A0A937CUG6"/>